<organism evidence="1 2">
    <name type="scientific">Hibiscus syriacus</name>
    <name type="common">Rose of Sharon</name>
    <dbReference type="NCBI Taxonomy" id="106335"/>
    <lineage>
        <taxon>Eukaryota</taxon>
        <taxon>Viridiplantae</taxon>
        <taxon>Streptophyta</taxon>
        <taxon>Embryophyta</taxon>
        <taxon>Tracheophyta</taxon>
        <taxon>Spermatophyta</taxon>
        <taxon>Magnoliopsida</taxon>
        <taxon>eudicotyledons</taxon>
        <taxon>Gunneridae</taxon>
        <taxon>Pentapetalae</taxon>
        <taxon>rosids</taxon>
        <taxon>malvids</taxon>
        <taxon>Malvales</taxon>
        <taxon>Malvaceae</taxon>
        <taxon>Malvoideae</taxon>
        <taxon>Hibiscus</taxon>
    </lineage>
</organism>
<dbReference type="Gene3D" id="3.20.20.10">
    <property type="entry name" value="Alanine racemase"/>
    <property type="match status" value="1"/>
</dbReference>
<comment type="caution">
    <text evidence="1">The sequence shown here is derived from an EMBL/GenBank/DDBJ whole genome shotgun (WGS) entry which is preliminary data.</text>
</comment>
<dbReference type="GO" id="GO:0030170">
    <property type="term" value="F:pyridoxal phosphate binding"/>
    <property type="evidence" value="ECO:0007669"/>
    <property type="project" value="InterPro"/>
</dbReference>
<evidence type="ECO:0000313" key="2">
    <source>
        <dbReference type="Proteomes" id="UP000436088"/>
    </source>
</evidence>
<keyword evidence="2" id="KW-1185">Reference proteome</keyword>
<gene>
    <name evidence="1" type="ORF">F3Y22_tig00110387pilonHSYRG01037</name>
</gene>
<dbReference type="PANTHER" id="PTHR10146">
    <property type="entry name" value="PROLINE SYNTHETASE CO-TRANSCRIBED BACTERIAL HOMOLOG PROTEIN"/>
    <property type="match status" value="1"/>
</dbReference>
<dbReference type="Proteomes" id="UP000436088">
    <property type="component" value="Unassembled WGS sequence"/>
</dbReference>
<accession>A0A6A3ARH3</accession>
<dbReference type="InterPro" id="IPR011078">
    <property type="entry name" value="PyrdxlP_homeostasis"/>
</dbReference>
<dbReference type="PANTHER" id="PTHR10146:SF15">
    <property type="entry name" value="PYRIDOXAL PHOSPHATE HOMEOSTASIS PROTEIN"/>
    <property type="match status" value="1"/>
</dbReference>
<evidence type="ECO:0000313" key="1">
    <source>
        <dbReference type="EMBL" id="KAE8707184.1"/>
    </source>
</evidence>
<proteinExistence type="predicted"/>
<reference evidence="1" key="1">
    <citation type="submission" date="2019-09" db="EMBL/GenBank/DDBJ databases">
        <title>Draft genome information of white flower Hibiscus syriacus.</title>
        <authorList>
            <person name="Kim Y.-M."/>
        </authorList>
    </citation>
    <scope>NUCLEOTIDE SEQUENCE [LARGE SCALE GENOMIC DNA]</scope>
    <source>
        <strain evidence="1">YM2019G1</strain>
    </source>
</reference>
<dbReference type="SUPFAM" id="SSF51419">
    <property type="entry name" value="PLP-binding barrel"/>
    <property type="match status" value="1"/>
</dbReference>
<dbReference type="AlphaFoldDB" id="A0A6A3ARH3"/>
<name>A0A6A3ARH3_HIBSY</name>
<protein>
    <submittedName>
        <fullName evidence="1">Pentatricopeptide repeat-containing protein</fullName>
    </submittedName>
</protein>
<dbReference type="InterPro" id="IPR029066">
    <property type="entry name" value="PLP-binding_barrel"/>
</dbReference>
<dbReference type="EMBL" id="VEPZ02000966">
    <property type="protein sequence ID" value="KAE8707184.1"/>
    <property type="molecule type" value="Genomic_DNA"/>
</dbReference>
<sequence>MNNLEESKPDLYPQHQREQEMAASSAVIDGIAASALWSVLQRVQQVAERCGRESQWIRVVAVNKTKPVSLVRQVYDVGHRCFGENYVQELVEKAPQSGILLGICRAIN</sequence>